<dbReference type="EMBL" id="JACJVJ010000001">
    <property type="protein sequence ID" value="MBC2776474.1"/>
    <property type="molecule type" value="Genomic_DNA"/>
</dbReference>
<dbReference type="Proteomes" id="UP000564378">
    <property type="component" value="Unassembled WGS sequence"/>
</dbReference>
<evidence type="ECO:0000313" key="3">
    <source>
        <dbReference type="EMBL" id="MBC2776474.1"/>
    </source>
</evidence>
<dbReference type="PROSITE" id="PS51257">
    <property type="entry name" value="PROKAR_LIPOPROTEIN"/>
    <property type="match status" value="1"/>
</dbReference>
<organism evidence="3 4">
    <name type="scientific">Parasphingopyxis marina</name>
    <dbReference type="NCBI Taxonomy" id="2761622"/>
    <lineage>
        <taxon>Bacteria</taxon>
        <taxon>Pseudomonadati</taxon>
        <taxon>Pseudomonadota</taxon>
        <taxon>Alphaproteobacteria</taxon>
        <taxon>Sphingomonadales</taxon>
        <taxon>Sphingomonadaceae</taxon>
        <taxon>Parasphingopyxis</taxon>
    </lineage>
</organism>
<comment type="caution">
    <text evidence="3">The sequence shown here is derived from an EMBL/GenBank/DDBJ whole genome shotgun (WGS) entry which is preliminary data.</text>
</comment>
<feature type="signal peptide" evidence="2">
    <location>
        <begin position="1"/>
        <end position="18"/>
    </location>
</feature>
<evidence type="ECO:0000256" key="2">
    <source>
        <dbReference type="SAM" id="SignalP"/>
    </source>
</evidence>
<keyword evidence="2" id="KW-0732">Signal</keyword>
<keyword evidence="4" id="KW-1185">Reference proteome</keyword>
<dbReference type="AlphaFoldDB" id="A0A842HYA0"/>
<name>A0A842HYA0_9SPHN</name>
<evidence type="ECO:0008006" key="5">
    <source>
        <dbReference type="Google" id="ProtNLM"/>
    </source>
</evidence>
<reference evidence="3 4" key="1">
    <citation type="submission" date="2020-08" db="EMBL/GenBank/DDBJ databases">
        <title>Draft genome sequence of Parasphingopyxis sp. GrpM-11.</title>
        <authorList>
            <person name="Oh J."/>
            <person name="Roh D.-H."/>
        </authorList>
    </citation>
    <scope>NUCLEOTIDE SEQUENCE [LARGE SCALE GENOMIC DNA]</scope>
    <source>
        <strain evidence="3 4">GrpM-11</strain>
    </source>
</reference>
<feature type="compositionally biased region" description="Polar residues" evidence="1">
    <location>
        <begin position="58"/>
        <end position="68"/>
    </location>
</feature>
<evidence type="ECO:0000313" key="4">
    <source>
        <dbReference type="Proteomes" id="UP000564378"/>
    </source>
</evidence>
<evidence type="ECO:0000256" key="1">
    <source>
        <dbReference type="SAM" id="MobiDB-lite"/>
    </source>
</evidence>
<feature type="region of interest" description="Disordered" evidence="1">
    <location>
        <begin position="40"/>
        <end position="68"/>
    </location>
</feature>
<dbReference type="RefSeq" id="WP_185799755.1">
    <property type="nucleotide sequence ID" value="NZ_JACJVJ010000001.1"/>
</dbReference>
<accession>A0A842HYA0</accession>
<proteinExistence type="predicted"/>
<sequence length="215" mass="21847">MRPLVLLALTGLALTACARTETPDEAHSAALAAQEDYDRTAADARGSGEDDILDAGSSPGQIDTSGSAALTPGEWTVVTVDGERMARFGEEGEAPRITIACEIGGGIDVRLVGMAPQGGSETVYISTPEGGSTFTASNTIGDRVEAYISVPAAAPFIGRLIAANGPYSVRLGGSARITFPASDVLTSVVSSCDRRDTAVTATEAGTVVPAAGEEE</sequence>
<gene>
    <name evidence="3" type="ORF">H6P80_02450</name>
</gene>
<protein>
    <recommendedName>
        <fullName evidence="5">Lipoprotein</fullName>
    </recommendedName>
</protein>
<feature type="chain" id="PRO_5033035174" description="Lipoprotein" evidence="2">
    <location>
        <begin position="19"/>
        <end position="215"/>
    </location>
</feature>